<accession>A0A1D6HC02</accession>
<proteinExistence type="predicted"/>
<gene>
    <name evidence="1" type="ORF">ZEAMMB73_Zm00001d017068</name>
</gene>
<dbReference type="EMBL" id="CM000781">
    <property type="protein sequence ID" value="AQK72229.1"/>
    <property type="molecule type" value="Genomic_DNA"/>
</dbReference>
<name>A0A1D6HC02_MAIZE</name>
<protein>
    <submittedName>
        <fullName evidence="1">Uncharacterized protein</fullName>
    </submittedName>
</protein>
<dbReference type="InParanoid" id="A0A1D6HC02"/>
<evidence type="ECO:0000313" key="1">
    <source>
        <dbReference type="EMBL" id="AQK72229.1"/>
    </source>
</evidence>
<sequence>MDCCVDCNVFGEVIRCDVPGGMNISEVDLWKEEIGRLRLKERRKVALWDRRKVVPALHLGTGGKVKRMMHFLCVIGGHGSCAASPKPVGPGFVKDRDRVPVPICKIGGGFKGLKVGSRFLQY</sequence>
<dbReference type="AlphaFoldDB" id="A0A1D6HC02"/>
<organism evidence="1">
    <name type="scientific">Zea mays</name>
    <name type="common">Maize</name>
    <dbReference type="NCBI Taxonomy" id="4577"/>
    <lineage>
        <taxon>Eukaryota</taxon>
        <taxon>Viridiplantae</taxon>
        <taxon>Streptophyta</taxon>
        <taxon>Embryophyta</taxon>
        <taxon>Tracheophyta</taxon>
        <taxon>Spermatophyta</taxon>
        <taxon>Magnoliopsida</taxon>
        <taxon>Liliopsida</taxon>
        <taxon>Poales</taxon>
        <taxon>Poaceae</taxon>
        <taxon>PACMAD clade</taxon>
        <taxon>Panicoideae</taxon>
        <taxon>Andropogonodae</taxon>
        <taxon>Andropogoneae</taxon>
        <taxon>Tripsacinae</taxon>
        <taxon>Zea</taxon>
    </lineage>
</organism>
<reference evidence="1" key="1">
    <citation type="submission" date="2015-12" db="EMBL/GenBank/DDBJ databases">
        <title>Update maize B73 reference genome by single molecule sequencing technologies.</title>
        <authorList>
            <consortium name="Maize Genome Sequencing Project"/>
            <person name="Ware D."/>
        </authorList>
    </citation>
    <scope>NUCLEOTIDE SEQUENCE</scope>
    <source>
        <tissue evidence="1">Seedling</tissue>
    </source>
</reference>